<evidence type="ECO:0000313" key="2">
    <source>
        <dbReference type="EMBL" id="KAA6374006.1"/>
    </source>
</evidence>
<sequence length="165" mass="18881">MTAIETISDIINESAQTEPFNSTKQGRPKKYTDKEQAMIAAREQRKNARIRFKQNQTNYVSKVQQVGQAATQTVERLIQNETATRNINNLLIPPIPAYPQQQTSRIPLQPYTTERNQQQRQNINSISPAHKRADESENDDFLDEIISGITMSHLPPHKIDIETVQ</sequence>
<feature type="region of interest" description="Disordered" evidence="1">
    <location>
        <begin position="113"/>
        <end position="136"/>
    </location>
</feature>
<reference evidence="2 3" key="1">
    <citation type="submission" date="2019-03" db="EMBL/GenBank/DDBJ databases">
        <title>Single cell metagenomics reveals metabolic interactions within the superorganism composed of flagellate Streblomastix strix and complex community of Bacteroidetes bacteria on its surface.</title>
        <authorList>
            <person name="Treitli S.C."/>
            <person name="Kolisko M."/>
            <person name="Husnik F."/>
            <person name="Keeling P."/>
            <person name="Hampl V."/>
        </authorList>
    </citation>
    <scope>NUCLEOTIDE SEQUENCE [LARGE SCALE GENOMIC DNA]</scope>
    <source>
        <strain evidence="2">ST1C</strain>
    </source>
</reference>
<accession>A0A5J4UTR1</accession>
<dbReference type="EMBL" id="SNRW01012300">
    <property type="protein sequence ID" value="KAA6374006.1"/>
    <property type="molecule type" value="Genomic_DNA"/>
</dbReference>
<feature type="compositionally biased region" description="Polar residues" evidence="1">
    <location>
        <begin position="15"/>
        <end position="25"/>
    </location>
</feature>
<gene>
    <name evidence="2" type="ORF">EZS28_030469</name>
</gene>
<dbReference type="Proteomes" id="UP000324800">
    <property type="component" value="Unassembled WGS sequence"/>
</dbReference>
<evidence type="ECO:0000256" key="1">
    <source>
        <dbReference type="SAM" id="MobiDB-lite"/>
    </source>
</evidence>
<comment type="caution">
    <text evidence="2">The sequence shown here is derived from an EMBL/GenBank/DDBJ whole genome shotgun (WGS) entry which is preliminary data.</text>
</comment>
<evidence type="ECO:0000313" key="3">
    <source>
        <dbReference type="Proteomes" id="UP000324800"/>
    </source>
</evidence>
<feature type="compositionally biased region" description="Low complexity" evidence="1">
    <location>
        <begin position="115"/>
        <end position="127"/>
    </location>
</feature>
<protein>
    <submittedName>
        <fullName evidence="2">Uncharacterized protein</fullName>
    </submittedName>
</protein>
<feature type="region of interest" description="Disordered" evidence="1">
    <location>
        <begin position="15"/>
        <end position="34"/>
    </location>
</feature>
<name>A0A5J4UTR1_9EUKA</name>
<organism evidence="2 3">
    <name type="scientific">Streblomastix strix</name>
    <dbReference type="NCBI Taxonomy" id="222440"/>
    <lineage>
        <taxon>Eukaryota</taxon>
        <taxon>Metamonada</taxon>
        <taxon>Preaxostyla</taxon>
        <taxon>Oxymonadida</taxon>
        <taxon>Streblomastigidae</taxon>
        <taxon>Streblomastix</taxon>
    </lineage>
</organism>
<proteinExistence type="predicted"/>
<dbReference type="AlphaFoldDB" id="A0A5J4UTR1"/>